<dbReference type="RefSeq" id="WP_253362039.1">
    <property type="nucleotide sequence ID" value="NZ_JAIULA010000028.1"/>
</dbReference>
<dbReference type="EMBL" id="JAIULA010000028">
    <property type="protein sequence ID" value="MCP0887878.1"/>
    <property type="molecule type" value="Genomic_DNA"/>
</dbReference>
<comment type="caution">
    <text evidence="1">The sequence shown here is derived from an EMBL/GenBank/DDBJ whole genome shotgun (WGS) entry which is preliminary data.</text>
</comment>
<keyword evidence="2" id="KW-1185">Reference proteome</keyword>
<gene>
    <name evidence="1" type="ORF">LB941_11110</name>
</gene>
<evidence type="ECO:0000313" key="1">
    <source>
        <dbReference type="EMBL" id="MCP0887878.1"/>
    </source>
</evidence>
<sequence length="202" mass="23212">MRYQNEANILTQLDELVRRTKYTRATVLTDYEGLDLLQAAQIQQQPTLVVENTSVSSFARLRSQLANTDVLIVLGKSEVFKTAFTLAKDASYAIWYIALSPIDCVTALTKCADQDTIFVDRVLLQRATKEEWQNCLQQAFLIANELLKRNERGFAYLCETTLQVKKIADLNEKDWLNFSNTLFLLQNYAQELLKKEAKKVFN</sequence>
<dbReference type="AlphaFoldDB" id="A0A9X2JMB9"/>
<protein>
    <submittedName>
        <fullName evidence="1">Uncharacterized protein</fullName>
    </submittedName>
</protein>
<reference evidence="1 2" key="1">
    <citation type="journal article" date="2023" name="Int. J. Syst. Evol. Microbiol.">
        <title>Ligilactobacillus ubinensis sp. nov., a novel species isolated from the wild ferment of a durian fruit (Durio zibethinus).</title>
        <authorList>
            <person name="Heng Y.C."/>
            <person name="Menon N."/>
            <person name="Chen B."/>
            <person name="Loo B.Z.L."/>
            <person name="Wong G.W.J."/>
            <person name="Lim A.C.H."/>
            <person name="Silvaraju S."/>
            <person name="Kittelmann S."/>
        </authorList>
    </citation>
    <scope>NUCLEOTIDE SEQUENCE [LARGE SCALE GENOMIC DNA]</scope>
    <source>
        <strain evidence="1 2">WILCCON 0076</strain>
    </source>
</reference>
<name>A0A9X2JMB9_9LACO</name>
<evidence type="ECO:0000313" key="2">
    <source>
        <dbReference type="Proteomes" id="UP001139006"/>
    </source>
</evidence>
<dbReference type="Proteomes" id="UP001139006">
    <property type="component" value="Unassembled WGS sequence"/>
</dbReference>
<proteinExistence type="predicted"/>
<accession>A0A9X2JMB9</accession>
<organism evidence="1 2">
    <name type="scientific">Ligilactobacillus ubinensis</name>
    <dbReference type="NCBI Taxonomy" id="2876789"/>
    <lineage>
        <taxon>Bacteria</taxon>
        <taxon>Bacillati</taxon>
        <taxon>Bacillota</taxon>
        <taxon>Bacilli</taxon>
        <taxon>Lactobacillales</taxon>
        <taxon>Lactobacillaceae</taxon>
        <taxon>Ligilactobacillus</taxon>
    </lineage>
</organism>